<dbReference type="RefSeq" id="WP_003510181.1">
    <property type="nucleotide sequence ID" value="NZ_BAABZD010000005.1"/>
</dbReference>
<evidence type="ECO:0000313" key="1">
    <source>
        <dbReference type="EMBL" id="MCK0088366.1"/>
    </source>
</evidence>
<dbReference type="EMBL" id="JAQLGM010000011">
    <property type="protein sequence ID" value="MDB1999816.1"/>
    <property type="molecule type" value="Genomic_DNA"/>
</dbReference>
<evidence type="ECO:0008006" key="4">
    <source>
        <dbReference type="Google" id="ProtNLM"/>
    </source>
</evidence>
<evidence type="ECO:0000313" key="2">
    <source>
        <dbReference type="EMBL" id="MDB1999816.1"/>
    </source>
</evidence>
<gene>
    <name evidence="1" type="ORF">K5I21_21325</name>
    <name evidence="2" type="ORF">PM006_06345</name>
</gene>
<reference evidence="1" key="1">
    <citation type="journal article" date="2022" name="Cell Host Microbe">
        <title>Colonization of the live biotherapeutic product VE303 and modulation of the microbiota and metabolites in healthy volunteers.</title>
        <authorList>
            <person name="Dsouza M."/>
            <person name="Menon R."/>
            <person name="Crossette E."/>
            <person name="Bhattarai S.K."/>
            <person name="Schneider J."/>
            <person name="Kim Y.G."/>
            <person name="Reddy S."/>
            <person name="Caballero S."/>
            <person name="Felix C."/>
            <person name="Cornacchione L."/>
            <person name="Hendrickson J."/>
            <person name="Watson A.R."/>
            <person name="Minot S.S."/>
            <person name="Greenfield N."/>
            <person name="Schopf L."/>
            <person name="Szabady R."/>
            <person name="Patarroyo J."/>
            <person name="Smith W."/>
            <person name="Harrison P."/>
            <person name="Kuijper E.J."/>
            <person name="Kelly C.P."/>
            <person name="Olle B."/>
            <person name="Bobilev D."/>
            <person name="Silber J.L."/>
            <person name="Bucci V."/>
            <person name="Roberts B."/>
            <person name="Faith J."/>
            <person name="Norman J.M."/>
        </authorList>
    </citation>
    <scope>NUCLEOTIDE SEQUENCE</scope>
    <source>
        <strain evidence="1">VE303-04</strain>
    </source>
</reference>
<dbReference type="Proteomes" id="UP001300871">
    <property type="component" value="Unassembled WGS sequence"/>
</dbReference>
<organism evidence="1 3">
    <name type="scientific">Clostridium symbiosum</name>
    <name type="common">Bacteroides symbiosus</name>
    <dbReference type="NCBI Taxonomy" id="1512"/>
    <lineage>
        <taxon>Bacteria</taxon>
        <taxon>Bacillati</taxon>
        <taxon>Bacillota</taxon>
        <taxon>Clostridia</taxon>
        <taxon>Lachnospirales</taxon>
        <taxon>Lachnospiraceae</taxon>
        <taxon>Otoolea</taxon>
    </lineage>
</organism>
<protein>
    <recommendedName>
        <fullName evidence="4">Aspartate/glutamate racemase family protein</fullName>
    </recommendedName>
</protein>
<dbReference type="AlphaFoldDB" id="A0AAW5F947"/>
<name>A0AAW5F947_CLOSY</name>
<dbReference type="Proteomes" id="UP001203136">
    <property type="component" value="Unassembled WGS sequence"/>
</dbReference>
<accession>A0AAW5F947</accession>
<dbReference type="EMBL" id="JAINVB010000001">
    <property type="protein sequence ID" value="MCK0088366.1"/>
    <property type="molecule type" value="Genomic_DNA"/>
</dbReference>
<proteinExistence type="predicted"/>
<reference evidence="2" key="2">
    <citation type="submission" date="2023-01" db="EMBL/GenBank/DDBJ databases">
        <title>Human gut microbiome strain richness.</title>
        <authorList>
            <person name="Chen-Liaw A."/>
        </authorList>
    </citation>
    <scope>NUCLEOTIDE SEQUENCE</scope>
    <source>
        <strain evidence="2">B1_m1001713B170214d0_201011</strain>
    </source>
</reference>
<sequence length="227" mass="24441">MSIGVLLFATAGDRLKGDPGYPGTFEFPVEYGIVEGSYRDLIEGSPDACRRLCEAAKKLAKKNVSAIAGDCGLMALYQRQIADSAGIPVISSSLLFLPFARMMISPGQSVGILTGHSALLGEHHLRAAGAGNPDGIIIYGMQNEPHFKEVVIEGTAKQDYVRMKEDVLNGVRHLSGACNDLGAVLLECSNLAVFGAEITKEFHIPVFDINTGVYMMQEVLSKKNYCE</sequence>
<comment type="caution">
    <text evidence="1">The sequence shown here is derived from an EMBL/GenBank/DDBJ whole genome shotgun (WGS) entry which is preliminary data.</text>
</comment>
<evidence type="ECO:0000313" key="3">
    <source>
        <dbReference type="Proteomes" id="UP001203136"/>
    </source>
</evidence>